<dbReference type="InterPro" id="IPR042488">
    <property type="entry name" value="Rad4_BHD3_sf"/>
</dbReference>
<dbReference type="Pfam" id="PF10403">
    <property type="entry name" value="BHD_1"/>
    <property type="match status" value="1"/>
</dbReference>
<dbReference type="RefSeq" id="XP_033364772.1">
    <property type="nucleotide sequence ID" value="XM_033508881.1"/>
</dbReference>
<evidence type="ECO:0000313" key="13">
    <source>
        <dbReference type="RefSeq" id="XP_033364773.1"/>
    </source>
</evidence>
<comment type="subcellular location">
    <subcellularLocation>
        <location evidence="1">Nucleus</location>
    </subcellularLocation>
</comment>
<evidence type="ECO:0000256" key="1">
    <source>
        <dbReference type="ARBA" id="ARBA00004123"/>
    </source>
</evidence>
<dbReference type="Pfam" id="PF10404">
    <property type="entry name" value="BHD_2"/>
    <property type="match status" value="1"/>
</dbReference>
<dbReference type="RefSeq" id="XP_033364773.1">
    <property type="nucleotide sequence ID" value="XM_033508882.1"/>
</dbReference>
<evidence type="ECO:0000259" key="10">
    <source>
        <dbReference type="SMART" id="SM01032"/>
    </source>
</evidence>
<feature type="region of interest" description="Disordered" evidence="7">
    <location>
        <begin position="873"/>
        <end position="894"/>
    </location>
</feature>
<dbReference type="GO" id="GO:0003684">
    <property type="term" value="F:damaged DNA binding"/>
    <property type="evidence" value="ECO:0007669"/>
    <property type="project" value="InterPro"/>
</dbReference>
<accession>A0A6J3LGT6</accession>
<evidence type="ECO:0000259" key="8">
    <source>
        <dbReference type="SMART" id="SM01030"/>
    </source>
</evidence>
<feature type="region of interest" description="Disordered" evidence="7">
    <location>
        <begin position="40"/>
        <end position="62"/>
    </location>
</feature>
<dbReference type="InterPro" id="IPR018325">
    <property type="entry name" value="Rad4/PNGase_transGLS-fold"/>
</dbReference>
<dbReference type="Pfam" id="PF03835">
    <property type="entry name" value="Rad4"/>
    <property type="match status" value="1"/>
</dbReference>
<dbReference type="SMART" id="SM01030">
    <property type="entry name" value="BHD_1"/>
    <property type="match status" value="1"/>
</dbReference>
<dbReference type="InterPro" id="IPR004583">
    <property type="entry name" value="DNA_repair_Rad4"/>
</dbReference>
<dbReference type="SMART" id="SM01032">
    <property type="entry name" value="BHD_3"/>
    <property type="match status" value="1"/>
</dbReference>
<keyword evidence="4" id="KW-0238">DNA-binding</keyword>
<keyword evidence="11" id="KW-1185">Reference proteome</keyword>
<feature type="compositionally biased region" description="Low complexity" evidence="7">
    <location>
        <begin position="366"/>
        <end position="377"/>
    </location>
</feature>
<dbReference type="PANTHER" id="PTHR12135">
    <property type="entry name" value="DNA REPAIR PROTEIN XP-C / RAD4"/>
    <property type="match status" value="1"/>
</dbReference>
<evidence type="ECO:0000256" key="6">
    <source>
        <dbReference type="ARBA" id="ARBA00023242"/>
    </source>
</evidence>
<comment type="similarity">
    <text evidence="2">Belongs to the XPC family.</text>
</comment>
<keyword evidence="3" id="KW-0227">DNA damage</keyword>
<dbReference type="GO" id="GO:0006289">
    <property type="term" value="P:nucleotide-excision repair"/>
    <property type="evidence" value="ECO:0007669"/>
    <property type="project" value="InterPro"/>
</dbReference>
<dbReference type="GO" id="GO:0005737">
    <property type="term" value="C:cytoplasm"/>
    <property type="evidence" value="ECO:0007669"/>
    <property type="project" value="TreeGrafter"/>
</dbReference>
<feature type="compositionally biased region" description="Basic and acidic residues" evidence="7">
    <location>
        <begin position="398"/>
        <end position="412"/>
    </location>
</feature>
<keyword evidence="5" id="KW-0234">DNA repair</keyword>
<dbReference type="Gene3D" id="2.20.20.110">
    <property type="entry name" value="Rad4, beta-hairpin domain BHD1"/>
    <property type="match status" value="1"/>
</dbReference>
<feature type="compositionally biased region" description="Basic and acidic residues" evidence="7">
    <location>
        <begin position="420"/>
        <end position="434"/>
    </location>
</feature>
<feature type="compositionally biased region" description="Basic residues" evidence="7">
    <location>
        <begin position="877"/>
        <end position="894"/>
    </location>
</feature>
<evidence type="ECO:0000256" key="3">
    <source>
        <dbReference type="ARBA" id="ARBA00022763"/>
    </source>
</evidence>
<organism evidence="11 13">
    <name type="scientific">Bombus vosnesenskii</name>
    <dbReference type="NCBI Taxonomy" id="207650"/>
    <lineage>
        <taxon>Eukaryota</taxon>
        <taxon>Metazoa</taxon>
        <taxon>Ecdysozoa</taxon>
        <taxon>Arthropoda</taxon>
        <taxon>Hexapoda</taxon>
        <taxon>Insecta</taxon>
        <taxon>Pterygota</taxon>
        <taxon>Neoptera</taxon>
        <taxon>Endopterygota</taxon>
        <taxon>Hymenoptera</taxon>
        <taxon>Apocrita</taxon>
        <taxon>Aculeata</taxon>
        <taxon>Apoidea</taxon>
        <taxon>Anthophila</taxon>
        <taxon>Apidae</taxon>
        <taxon>Bombus</taxon>
        <taxon>Pyrobombus</taxon>
    </lineage>
</organism>
<dbReference type="Pfam" id="PF10405">
    <property type="entry name" value="BHD_3"/>
    <property type="match status" value="1"/>
</dbReference>
<dbReference type="SMART" id="SM01031">
    <property type="entry name" value="BHD_2"/>
    <property type="match status" value="1"/>
</dbReference>
<dbReference type="AlphaFoldDB" id="A0A6J3LGT6"/>
<dbReference type="InterPro" id="IPR018026">
    <property type="entry name" value="DNA_repair_Rad4-like"/>
</dbReference>
<evidence type="ECO:0000313" key="11">
    <source>
        <dbReference type="Proteomes" id="UP000504631"/>
    </source>
</evidence>
<sequence>MNGLSEDDSSDSSNEFLVDPRKINLNSSFFAKKKLDAAKVEDRIDTEDESTDDEDLEDVSQTDNIELFTQVLKNLEYSQKFKQNDENVEKKESHSDHSILQEKEEKGQKVKKEVKDTTSSNEINELLLQGECSIGSLFKKGSEDAIIKNEEDTEPPNEYTIPKDGVKIVLPGTCLMINRKKKGKPDLKAILKKRLRDAQILVEKVGLLCWLAYGFRLNDQINQPEIMAGVLSLISTSNYPKDRIDLIYLEKFTKWFIHVFTFEPVVSNGNKQIDKETLLKILKDKKVSNYKELILLYVATLRALGLNCRLVISLCPPHRIYSNNPLFKLDKEPGTAGKDKSNVTKKRSSKKKEEKEVASDKTNVIQNSSEAQKNANAEAKKRAAKILHSKLQTYKGKNKSDTSKDSNSESKATKKSNTKSTEKKDECRSAEQEKSMSSLRQLRSRKVNINFEDNKARKSTDLSSKVDGTKSKYYIEKDSTDSEAEFQPKPKRSVRKSNDKEEASQSSKNTIKKNRKLVSSDSEDQTNKTKERQDIWAEIYLESEESWICTSVLDEKIHCISEIYKKATKPVLYVVAWNSEGLIKDVTRRYCAQWLTVTRKQRVDEKWWLETLSYWKEKNTAISRAEDEMLLQRELEQPLPKTLSEIKGHPLYVIQRHLLKFEALYPPDCVPLGHTSTGEAIYSRHCVHTIRSRETWLKEARVVKPNQEAYKIVKARPKYDKLSGMKIKDSPLELFGEWQTMEYEPPVAKDGIVPRNEYGNVDLFKQRMLPKGTVHINLPGLNRIARKLNIDCAPAVVGFNFGSMGAVPALEGYVVCSEYEDTLREAWEAEQVEAIKRTKEKQEKRVYGNWKRLIQGLLIRERLATRYEFTEETKSATNKRTKHKKTEVKKTKIF</sequence>
<dbReference type="Gene3D" id="3.30.70.2460">
    <property type="entry name" value="Rad4, beta-hairpin domain BHD3"/>
    <property type="match status" value="1"/>
</dbReference>
<evidence type="ECO:0000313" key="12">
    <source>
        <dbReference type="RefSeq" id="XP_033364772.1"/>
    </source>
</evidence>
<dbReference type="InterPro" id="IPR018327">
    <property type="entry name" value="BHD_2"/>
</dbReference>
<dbReference type="PANTHER" id="PTHR12135:SF0">
    <property type="entry name" value="DNA REPAIR PROTEIN COMPLEMENTING XP-C CELLS"/>
    <property type="match status" value="1"/>
</dbReference>
<dbReference type="GO" id="GO:0000111">
    <property type="term" value="C:nucleotide-excision repair factor 2 complex"/>
    <property type="evidence" value="ECO:0007669"/>
    <property type="project" value="TreeGrafter"/>
</dbReference>
<dbReference type="InterPro" id="IPR018326">
    <property type="entry name" value="Rad4_beta-hairpin_dom1"/>
</dbReference>
<gene>
    <name evidence="12 13" type="primary">LOC117242324</name>
</gene>
<dbReference type="GO" id="GO:0071942">
    <property type="term" value="C:XPC complex"/>
    <property type="evidence" value="ECO:0007669"/>
    <property type="project" value="TreeGrafter"/>
</dbReference>
<feature type="region of interest" description="Disordered" evidence="7">
    <location>
        <begin position="479"/>
        <end position="529"/>
    </location>
</feature>
<feature type="region of interest" description="Disordered" evidence="7">
    <location>
        <begin position="331"/>
        <end position="450"/>
    </location>
</feature>
<protein>
    <submittedName>
        <fullName evidence="12 13">DNA repair protein complementing XP-C cells homolog</fullName>
    </submittedName>
</protein>
<feature type="compositionally biased region" description="Basic and acidic residues" evidence="7">
    <location>
        <begin position="331"/>
        <end position="342"/>
    </location>
</feature>
<feature type="domain" description="Rad4 beta-hairpin" evidence="8">
    <location>
        <begin position="635"/>
        <end position="688"/>
    </location>
</feature>
<proteinExistence type="inferred from homology"/>
<dbReference type="InterPro" id="IPR018328">
    <property type="entry name" value="Rad4_beta-hairpin_dom3"/>
</dbReference>
<dbReference type="Proteomes" id="UP000504631">
    <property type="component" value="Unplaced"/>
</dbReference>
<name>A0A6J3LGT6_9HYME</name>
<dbReference type="Gene3D" id="3.90.260.10">
    <property type="entry name" value="Transglutaminase-like"/>
    <property type="match status" value="1"/>
</dbReference>
<dbReference type="InterPro" id="IPR036985">
    <property type="entry name" value="Transglutaminase-like_sf"/>
</dbReference>
<dbReference type="GeneID" id="117242324"/>
<evidence type="ECO:0000256" key="5">
    <source>
        <dbReference type="ARBA" id="ARBA00023204"/>
    </source>
</evidence>
<reference evidence="12 13" key="1">
    <citation type="submission" date="2025-04" db="UniProtKB">
        <authorList>
            <consortium name="RefSeq"/>
        </authorList>
    </citation>
    <scope>IDENTIFICATION</scope>
    <source>
        <tissue evidence="12 13">Muscle</tissue>
    </source>
</reference>
<dbReference type="GO" id="GO:0006298">
    <property type="term" value="P:mismatch repair"/>
    <property type="evidence" value="ECO:0007669"/>
    <property type="project" value="TreeGrafter"/>
</dbReference>
<feature type="compositionally biased region" description="Acidic residues" evidence="7">
    <location>
        <begin position="44"/>
        <end position="60"/>
    </location>
</feature>
<evidence type="ECO:0000256" key="7">
    <source>
        <dbReference type="SAM" id="MobiDB-lite"/>
    </source>
</evidence>
<dbReference type="FunFam" id="3.30.70.2460:FF:000001">
    <property type="entry name" value="DNA repair protein Rad4 family"/>
    <property type="match status" value="1"/>
</dbReference>
<evidence type="ECO:0000256" key="4">
    <source>
        <dbReference type="ARBA" id="ARBA00023125"/>
    </source>
</evidence>
<dbReference type="CTD" id="7508"/>
<dbReference type="SUPFAM" id="SSF54001">
    <property type="entry name" value="Cysteine proteinases"/>
    <property type="match status" value="1"/>
</dbReference>
<keyword evidence="6" id="KW-0539">Nucleus</keyword>
<dbReference type="KEGG" id="bvk:117242324"/>
<dbReference type="GO" id="GO:0003697">
    <property type="term" value="F:single-stranded DNA binding"/>
    <property type="evidence" value="ECO:0007669"/>
    <property type="project" value="TreeGrafter"/>
</dbReference>
<evidence type="ECO:0000259" key="9">
    <source>
        <dbReference type="SMART" id="SM01031"/>
    </source>
</evidence>
<feature type="region of interest" description="Disordered" evidence="7">
    <location>
        <begin position="84"/>
        <end position="116"/>
    </location>
</feature>
<dbReference type="NCBIfam" id="TIGR00605">
    <property type="entry name" value="rad4"/>
    <property type="match status" value="1"/>
</dbReference>
<feature type="domain" description="Rad4 beta-hairpin" evidence="9">
    <location>
        <begin position="690"/>
        <end position="746"/>
    </location>
</feature>
<feature type="domain" description="Rad4 beta-hairpin" evidence="10">
    <location>
        <begin position="753"/>
        <end position="827"/>
    </location>
</feature>
<evidence type="ECO:0000256" key="2">
    <source>
        <dbReference type="ARBA" id="ARBA00009525"/>
    </source>
</evidence>
<dbReference type="InterPro" id="IPR038765">
    <property type="entry name" value="Papain-like_cys_pep_sf"/>
</dbReference>